<keyword evidence="5" id="KW-1185">Reference proteome</keyword>
<dbReference type="InterPro" id="IPR008756">
    <property type="entry name" value="Peptidase_M56"/>
</dbReference>
<feature type="compositionally biased region" description="Basic and acidic residues" evidence="1">
    <location>
        <begin position="412"/>
        <end position="429"/>
    </location>
</feature>
<dbReference type="InterPro" id="IPR052173">
    <property type="entry name" value="Beta-lactam_resp_regulator"/>
</dbReference>
<feature type="transmembrane region" description="Helical" evidence="2">
    <location>
        <begin position="331"/>
        <end position="355"/>
    </location>
</feature>
<sequence>MTHIILESLGWALLHLVWQGVLVSAVLALGLRLLGRRPTARYGLACSALGVMLILPVATGWQHFHAARLRPTDAALRVSQMEAPTAPLPEAAAGTVTPLDVSGPLAAPASAPTFLPPLASARLSGLLPWLVLAWGLGVAAFSLRLLAGWLRLRRSLHEASPAPEEWQQRLENLSLRLGLKRAVRLLQSTALDVPSAMGWLRPVVLLPVFTLTGLPTRQLEMILAHELAHIRRHDFVVNLLQTCVETLLFYHPAVWWMSRVIRVERENCCDDLATGLTGNALAYARALTALEALRMLPSLEPTPALSALGGSLPERVRRLVAAPPSRCASRWAAGASVLTLVSSLAVAAPLTALVLPAQAPRVLLAASPASAPAAQTLPPPAPDVAAPSKPTAAPKAQPAPTPSPSPAPRPQPRRDEEGQSPRVGKDKLSVDQLVELKVAGITPSTIQSVEAMGYEPTVRTLTEFSHAGVTEEYMKGLSAGFGQPPSASELVRLKHLGVTAAEVETLKRLGFSNVTPDTTASAHAVGVNEAYLSELKAAGYTSLDLETVTEMRAVGVTPDFIQSMRKAGLKDLSADDLQQLRVLDVNPAFIQEMREAGLETLTAEELIRLRTSGVDTDFIRRLNRHPK</sequence>
<feature type="compositionally biased region" description="Pro residues" evidence="1">
    <location>
        <begin position="397"/>
        <end position="410"/>
    </location>
</feature>
<dbReference type="Proteomes" id="UP001221838">
    <property type="component" value="Unassembled WGS sequence"/>
</dbReference>
<evidence type="ECO:0000313" key="4">
    <source>
        <dbReference type="EMBL" id="MDC0713015.1"/>
    </source>
</evidence>
<accession>A0ABT5DIN6</accession>
<reference evidence="4 5" key="1">
    <citation type="submission" date="2022-11" db="EMBL/GenBank/DDBJ databases">
        <title>Minimal conservation of predation-associated metabolite biosynthetic gene clusters underscores biosynthetic potential of Myxococcota including descriptions for ten novel species: Archangium lansinium sp. nov., Myxococcus landrumus sp. nov., Nannocystis bai.</title>
        <authorList>
            <person name="Ahearne A."/>
            <person name="Stevens C."/>
            <person name="Dowd S."/>
        </authorList>
    </citation>
    <scope>NUCLEOTIDE SEQUENCE [LARGE SCALE GENOMIC DNA]</scope>
    <source>
        <strain evidence="4 5">NCWAL01</strain>
    </source>
</reference>
<keyword evidence="2" id="KW-1133">Transmembrane helix</keyword>
<name>A0ABT5DIN6_9BACT</name>
<evidence type="ECO:0000313" key="5">
    <source>
        <dbReference type="Proteomes" id="UP001221838"/>
    </source>
</evidence>
<evidence type="ECO:0000256" key="1">
    <source>
        <dbReference type="SAM" id="MobiDB-lite"/>
    </source>
</evidence>
<dbReference type="RefSeq" id="WP_272143197.1">
    <property type="nucleotide sequence ID" value="NZ_JAQNDM010000002.1"/>
</dbReference>
<keyword evidence="2" id="KW-0472">Membrane</keyword>
<keyword evidence="2" id="KW-0812">Transmembrane</keyword>
<dbReference type="Pfam" id="PF05569">
    <property type="entry name" value="Peptidase_M56"/>
    <property type="match status" value="1"/>
</dbReference>
<feature type="domain" description="Peptidase M56" evidence="3">
    <location>
        <begin position="125"/>
        <end position="288"/>
    </location>
</feature>
<comment type="caution">
    <text evidence="4">The sequence shown here is derived from an EMBL/GenBank/DDBJ whole genome shotgun (WGS) entry which is preliminary data.</text>
</comment>
<feature type="region of interest" description="Disordered" evidence="1">
    <location>
        <begin position="372"/>
        <end position="429"/>
    </location>
</feature>
<dbReference type="CDD" id="cd07341">
    <property type="entry name" value="M56_BlaR1_MecR1_like"/>
    <property type="match status" value="1"/>
</dbReference>
<feature type="transmembrane region" description="Helical" evidence="2">
    <location>
        <begin position="12"/>
        <end position="35"/>
    </location>
</feature>
<protein>
    <submittedName>
        <fullName evidence="4">M56 family metallopeptidase</fullName>
    </submittedName>
</protein>
<proteinExistence type="predicted"/>
<feature type="transmembrane region" description="Helical" evidence="2">
    <location>
        <begin position="126"/>
        <end position="147"/>
    </location>
</feature>
<dbReference type="PANTHER" id="PTHR34978">
    <property type="entry name" value="POSSIBLE SENSOR-TRANSDUCER PROTEIN BLAR"/>
    <property type="match status" value="1"/>
</dbReference>
<organism evidence="4 5">
    <name type="scientific">Stigmatella ashevillensis</name>
    <dbReference type="NCBI Taxonomy" id="2995309"/>
    <lineage>
        <taxon>Bacteria</taxon>
        <taxon>Pseudomonadati</taxon>
        <taxon>Myxococcota</taxon>
        <taxon>Myxococcia</taxon>
        <taxon>Myxococcales</taxon>
        <taxon>Cystobacterineae</taxon>
        <taxon>Archangiaceae</taxon>
        <taxon>Stigmatella</taxon>
    </lineage>
</organism>
<evidence type="ECO:0000256" key="2">
    <source>
        <dbReference type="SAM" id="Phobius"/>
    </source>
</evidence>
<feature type="transmembrane region" description="Helical" evidence="2">
    <location>
        <begin position="42"/>
        <end position="61"/>
    </location>
</feature>
<dbReference type="PANTHER" id="PTHR34978:SF3">
    <property type="entry name" value="SLR0241 PROTEIN"/>
    <property type="match status" value="1"/>
</dbReference>
<feature type="compositionally biased region" description="Low complexity" evidence="1">
    <location>
        <begin position="385"/>
        <end position="396"/>
    </location>
</feature>
<dbReference type="Gene3D" id="3.30.2010.10">
    <property type="entry name" value="Metalloproteases ('zincins'), catalytic domain"/>
    <property type="match status" value="1"/>
</dbReference>
<evidence type="ECO:0000259" key="3">
    <source>
        <dbReference type="Pfam" id="PF05569"/>
    </source>
</evidence>
<gene>
    <name evidence="4" type="ORF">POL68_31425</name>
</gene>
<dbReference type="EMBL" id="JAQNDM010000002">
    <property type="protein sequence ID" value="MDC0713015.1"/>
    <property type="molecule type" value="Genomic_DNA"/>
</dbReference>